<protein>
    <recommendedName>
        <fullName evidence="1">DUF7129 domain-containing protein</fullName>
    </recommendedName>
</protein>
<dbReference type="RefSeq" id="WP_185191812.1">
    <property type="nucleotide sequence ID" value="NZ_JACKXD010000001.1"/>
</dbReference>
<accession>A0A7J9SEV9</accession>
<feature type="domain" description="DUF7129" evidence="1">
    <location>
        <begin position="8"/>
        <end position="49"/>
    </location>
</feature>
<dbReference type="AlphaFoldDB" id="A0A7J9SEV9"/>
<gene>
    <name evidence="2" type="ORF">H5V44_03970</name>
</gene>
<keyword evidence="3" id="KW-1185">Reference proteome</keyword>
<evidence type="ECO:0000313" key="2">
    <source>
        <dbReference type="EMBL" id="MBB6645460.1"/>
    </source>
</evidence>
<evidence type="ECO:0000259" key="1">
    <source>
        <dbReference type="Pfam" id="PF23455"/>
    </source>
</evidence>
<comment type="caution">
    <text evidence="2">The sequence shown here is derived from an EMBL/GenBank/DDBJ whole genome shotgun (WGS) entry which is preliminary data.</text>
</comment>
<dbReference type="Pfam" id="PF23455">
    <property type="entry name" value="DUF7129"/>
    <property type="match status" value="1"/>
</dbReference>
<evidence type="ECO:0000313" key="3">
    <source>
        <dbReference type="Proteomes" id="UP000546257"/>
    </source>
</evidence>
<reference evidence="2 3" key="1">
    <citation type="submission" date="2020-08" db="EMBL/GenBank/DDBJ databases">
        <authorList>
            <person name="Seo M.-J."/>
        </authorList>
    </citation>
    <scope>NUCLEOTIDE SEQUENCE [LARGE SCALE GENOMIC DNA]</scope>
    <source>
        <strain evidence="2 3">MBLA0160</strain>
    </source>
</reference>
<proteinExistence type="predicted"/>
<dbReference type="Proteomes" id="UP000546257">
    <property type="component" value="Unassembled WGS sequence"/>
</dbReference>
<dbReference type="EMBL" id="JACKXD010000001">
    <property type="protein sequence ID" value="MBB6645460.1"/>
    <property type="molecule type" value="Genomic_DNA"/>
</dbReference>
<sequence length="49" mass="5215">MTMYNGEVDPYHPGDGYYECVECGARGETNGVCGNCGSDALVNIAVPRE</sequence>
<name>A0A7J9SEV9_9EURY</name>
<organism evidence="2 3">
    <name type="scientific">Halobellus ruber</name>
    <dbReference type="NCBI Taxonomy" id="2761102"/>
    <lineage>
        <taxon>Archaea</taxon>
        <taxon>Methanobacteriati</taxon>
        <taxon>Methanobacteriota</taxon>
        <taxon>Stenosarchaea group</taxon>
        <taxon>Halobacteria</taxon>
        <taxon>Halobacteriales</taxon>
        <taxon>Haloferacaceae</taxon>
        <taxon>Halobellus</taxon>
    </lineage>
</organism>
<dbReference type="InterPro" id="IPR055553">
    <property type="entry name" value="DUF7129"/>
</dbReference>